<evidence type="ECO:0000313" key="3">
    <source>
        <dbReference type="EMBL" id="MFA9479140.1"/>
    </source>
</evidence>
<dbReference type="InterPro" id="IPR013424">
    <property type="entry name" value="Ice-binding_C"/>
</dbReference>
<dbReference type="PROSITE" id="PS51257">
    <property type="entry name" value="PROKAR_LIPOPROTEIN"/>
    <property type="match status" value="1"/>
</dbReference>
<keyword evidence="1" id="KW-0732">Signal</keyword>
<evidence type="ECO:0000259" key="2">
    <source>
        <dbReference type="Pfam" id="PF07589"/>
    </source>
</evidence>
<feature type="domain" description="Ice-binding protein C-terminal" evidence="2">
    <location>
        <begin position="260"/>
        <end position="282"/>
    </location>
</feature>
<evidence type="ECO:0000256" key="1">
    <source>
        <dbReference type="SAM" id="SignalP"/>
    </source>
</evidence>
<reference evidence="3 4" key="1">
    <citation type="submission" date="2024-08" db="EMBL/GenBank/DDBJ databases">
        <title>Whole-genome sequencing of halo(alkali)philic microorganisms from hypersaline lakes.</title>
        <authorList>
            <person name="Sorokin D.Y."/>
            <person name="Merkel A.Y."/>
            <person name="Messina E."/>
            <person name="Yakimov M."/>
        </authorList>
    </citation>
    <scope>NUCLEOTIDE SEQUENCE [LARGE SCALE GENOMIC DNA]</scope>
    <source>
        <strain evidence="3 4">AB-hyl4</strain>
    </source>
</reference>
<evidence type="ECO:0000313" key="4">
    <source>
        <dbReference type="Proteomes" id="UP001575105"/>
    </source>
</evidence>
<organism evidence="3 4">
    <name type="scientific">Natronomicrosphaera hydrolytica</name>
    <dbReference type="NCBI Taxonomy" id="3242702"/>
    <lineage>
        <taxon>Bacteria</taxon>
        <taxon>Pseudomonadati</taxon>
        <taxon>Planctomycetota</taxon>
        <taxon>Phycisphaerae</taxon>
        <taxon>Phycisphaerales</taxon>
        <taxon>Phycisphaeraceae</taxon>
        <taxon>Natronomicrosphaera</taxon>
    </lineage>
</organism>
<accession>A0ABV4U7N0</accession>
<keyword evidence="4" id="KW-1185">Reference proteome</keyword>
<protein>
    <submittedName>
        <fullName evidence="3">PEP-CTERM sorting domain-containing protein</fullName>
    </submittedName>
</protein>
<gene>
    <name evidence="3" type="ORF">ACERK3_12680</name>
</gene>
<dbReference type="EMBL" id="JBGUBD010000007">
    <property type="protein sequence ID" value="MFA9479140.1"/>
    <property type="molecule type" value="Genomic_DNA"/>
</dbReference>
<dbReference type="Proteomes" id="UP001575105">
    <property type="component" value="Unassembled WGS sequence"/>
</dbReference>
<feature type="chain" id="PRO_5045533152" evidence="1">
    <location>
        <begin position="28"/>
        <end position="292"/>
    </location>
</feature>
<dbReference type="Pfam" id="PF07589">
    <property type="entry name" value="PEP-CTERM"/>
    <property type="match status" value="1"/>
</dbReference>
<name>A0ABV4U7N0_9BACT</name>
<comment type="caution">
    <text evidence="3">The sequence shown here is derived from an EMBL/GenBank/DDBJ whole genome shotgun (WGS) entry which is preliminary data.</text>
</comment>
<proteinExistence type="predicted"/>
<sequence>MGISFARFRRGVLATTACFAFACVANADFVLVDDFESYAVGTTPVGQGSGWSTNLTTNLAHGFGVALDPAGSGNQVARLNIENPRYVANSNHVIPDGNVGTLLFQIYRPETSSVLDMAAGFTAEFTGTNGWLSAGDFATPLRINNNADLLQIYDSNGFAEVTEPEGLSPLPGGEWYTVWMVADTNTDTWTLYVEGGEYEEQTQVQAGSISEFGFRGGTGAADLLHFGFLANASQGANMPVYLDNFYVDTDSMPGGNLSNPIPEPASLMLLGLGSLAMLARRRKTTAEDETLG</sequence>
<feature type="signal peptide" evidence="1">
    <location>
        <begin position="1"/>
        <end position="27"/>
    </location>
</feature>
<dbReference type="RefSeq" id="WP_425346067.1">
    <property type="nucleotide sequence ID" value="NZ_JBGUBD010000007.1"/>
</dbReference>
<dbReference type="Gene3D" id="2.60.120.200">
    <property type="match status" value="1"/>
</dbReference>
<dbReference type="NCBIfam" id="TIGR02595">
    <property type="entry name" value="PEP_CTERM"/>
    <property type="match status" value="1"/>
</dbReference>